<dbReference type="Pfam" id="PF02036">
    <property type="entry name" value="SCP2"/>
    <property type="match status" value="3"/>
</dbReference>
<dbReference type="Gene3D" id="3.30.1050.10">
    <property type="entry name" value="SCP2 sterol-binding domain"/>
    <property type="match status" value="3"/>
</dbReference>
<feature type="compositionally biased region" description="Polar residues" evidence="1">
    <location>
        <begin position="131"/>
        <end position="147"/>
    </location>
</feature>
<dbReference type="SUPFAM" id="SSF55718">
    <property type="entry name" value="SCP-like"/>
    <property type="match status" value="3"/>
</dbReference>
<dbReference type="STRING" id="32264.T1KXM8"/>
<gene>
    <name evidence="3" type="primary">107368336</name>
</gene>
<dbReference type="InterPro" id="IPR036527">
    <property type="entry name" value="SCP2_sterol-bd_dom_sf"/>
</dbReference>
<dbReference type="AlphaFoldDB" id="T1KXM8"/>
<dbReference type="PANTHER" id="PTHR10094">
    <property type="entry name" value="STEROL CARRIER PROTEIN 2 SCP-2 FAMILY PROTEIN"/>
    <property type="match status" value="1"/>
</dbReference>
<accession>T1KXM8</accession>
<keyword evidence="4" id="KW-1185">Reference proteome</keyword>
<evidence type="ECO:0000259" key="2">
    <source>
        <dbReference type="Pfam" id="PF02036"/>
    </source>
</evidence>
<dbReference type="GO" id="GO:0005829">
    <property type="term" value="C:cytosol"/>
    <property type="evidence" value="ECO:0007669"/>
    <property type="project" value="TreeGrafter"/>
</dbReference>
<protein>
    <recommendedName>
        <fullName evidence="2">SCP2 domain-containing protein</fullName>
    </recommendedName>
</protein>
<feature type="domain" description="SCP2" evidence="2">
    <location>
        <begin position="325"/>
        <end position="407"/>
    </location>
</feature>
<evidence type="ECO:0000313" key="4">
    <source>
        <dbReference type="Proteomes" id="UP000015104"/>
    </source>
</evidence>
<evidence type="ECO:0000256" key="1">
    <source>
        <dbReference type="SAM" id="MobiDB-lite"/>
    </source>
</evidence>
<sequence length="417" mass="46745">MELTSSQSNSNPNNVCRIDAVFENWAAKKLSEMKTIIPTIKTVYQWNILKNGKPASVWTCDFKNGDGAIHRGPPKTGKPDCALTIEDDSVCRIFEGKEDAMRAFMSGKLKISGNILAAQKLQQLWAEESTNVQSNVSSEKSENQSAGSEYETDPDVEKIPTSGNKCDLIFNVFMNRAQEEPEYMRKLRVIFQFNVLKNGKPACIWTADNKSSPDVVCYREPPRNVKPDCIVTMEDDDLLKVMVGKVNPQRLFMMGKIKIKGNIMLMQRLNSLWLEFQKLGKTPELPLAVDILVDHPLKPGLRSEYLIIDLVQRIVRIPGLHNQASGSHQFNITKDGKVVSQWVIDLKTDAPKVRRGTDPEAVTVTTVDDYNFAKWVMMKLTLADGLATGKIKVTGDKTKLEKLNKLFTTPTSLGPKL</sequence>
<organism evidence="3 4">
    <name type="scientific">Tetranychus urticae</name>
    <name type="common">Two-spotted spider mite</name>
    <dbReference type="NCBI Taxonomy" id="32264"/>
    <lineage>
        <taxon>Eukaryota</taxon>
        <taxon>Metazoa</taxon>
        <taxon>Ecdysozoa</taxon>
        <taxon>Arthropoda</taxon>
        <taxon>Chelicerata</taxon>
        <taxon>Arachnida</taxon>
        <taxon>Acari</taxon>
        <taxon>Acariformes</taxon>
        <taxon>Trombidiformes</taxon>
        <taxon>Prostigmata</taxon>
        <taxon>Eleutherengona</taxon>
        <taxon>Raphignathae</taxon>
        <taxon>Tetranychoidea</taxon>
        <taxon>Tetranychidae</taxon>
        <taxon>Tetranychus</taxon>
    </lineage>
</organism>
<feature type="region of interest" description="Disordered" evidence="1">
    <location>
        <begin position="131"/>
        <end position="157"/>
    </location>
</feature>
<proteinExistence type="predicted"/>
<dbReference type="Proteomes" id="UP000015104">
    <property type="component" value="Unassembled WGS sequence"/>
</dbReference>
<evidence type="ECO:0000313" key="3">
    <source>
        <dbReference type="EnsemblMetazoa" id="tetur26g00730.1"/>
    </source>
</evidence>
<dbReference type="OrthoDB" id="3592703at2759"/>
<reference evidence="3" key="2">
    <citation type="submission" date="2015-06" db="UniProtKB">
        <authorList>
            <consortium name="EnsemblMetazoa"/>
        </authorList>
    </citation>
    <scope>IDENTIFICATION</scope>
</reference>
<feature type="domain" description="SCP2" evidence="2">
    <location>
        <begin position="170"/>
        <end position="272"/>
    </location>
</feature>
<dbReference type="EnsemblMetazoa" id="tetur26g00730.1">
    <property type="protein sequence ID" value="tetur26g00730.1"/>
    <property type="gene ID" value="tetur26g00730"/>
</dbReference>
<name>T1KXM8_TETUR</name>
<feature type="domain" description="SCP2" evidence="2">
    <location>
        <begin position="32"/>
        <end position="124"/>
    </location>
</feature>
<dbReference type="OMA" id="QEEPEYM"/>
<dbReference type="eggNOG" id="KOG4170">
    <property type="taxonomic scope" value="Eukaryota"/>
</dbReference>
<reference evidence="4" key="1">
    <citation type="submission" date="2011-08" db="EMBL/GenBank/DDBJ databases">
        <authorList>
            <person name="Rombauts S."/>
        </authorList>
    </citation>
    <scope>NUCLEOTIDE SEQUENCE</scope>
    <source>
        <strain evidence="4">London</strain>
    </source>
</reference>
<dbReference type="PANTHER" id="PTHR10094:SF25">
    <property type="entry name" value="SCP2 STEROL-BINDING DOMAIN-CONTAINING PROTEIN 1"/>
    <property type="match status" value="1"/>
</dbReference>
<dbReference type="HOGENOM" id="CLU_659429_0_0_1"/>
<dbReference type="InterPro" id="IPR003033">
    <property type="entry name" value="SCP2_sterol-bd_dom"/>
</dbReference>
<dbReference type="KEGG" id="tut:107368336"/>
<dbReference type="EMBL" id="CAEY01000696">
    <property type="status" value="NOT_ANNOTATED_CDS"/>
    <property type="molecule type" value="Genomic_DNA"/>
</dbReference>